<dbReference type="PANTHER" id="PTHR12149">
    <property type="entry name" value="FRUCTOSAMINE 3 KINASE-RELATED PROTEIN"/>
    <property type="match status" value="1"/>
</dbReference>
<proteinExistence type="inferred from homology"/>
<organism evidence="4 5">
    <name type="scientific">Mesonia profundi</name>
    <dbReference type="NCBI Taxonomy" id="3070998"/>
    <lineage>
        <taxon>Bacteria</taxon>
        <taxon>Pseudomonadati</taxon>
        <taxon>Bacteroidota</taxon>
        <taxon>Flavobacteriia</taxon>
        <taxon>Flavobacteriales</taxon>
        <taxon>Flavobacteriaceae</taxon>
        <taxon>Mesonia</taxon>
    </lineage>
</organism>
<comment type="similarity">
    <text evidence="1 2">Belongs to the fructosamine kinase family.</text>
</comment>
<name>A0ABU1A1R9_9FLAO</name>
<feature type="domain" description="Protein kinase" evidence="3">
    <location>
        <begin position="18"/>
        <end position="283"/>
    </location>
</feature>
<evidence type="ECO:0000256" key="1">
    <source>
        <dbReference type="ARBA" id="ARBA00009460"/>
    </source>
</evidence>
<protein>
    <submittedName>
        <fullName evidence="4">Fructosamine kinase family protein</fullName>
    </submittedName>
</protein>
<dbReference type="InterPro" id="IPR016477">
    <property type="entry name" value="Fructo-/Ketosamine-3-kinase"/>
</dbReference>
<dbReference type="Gene3D" id="3.30.200.20">
    <property type="entry name" value="Phosphorylase Kinase, domain 1"/>
    <property type="match status" value="1"/>
</dbReference>
<keyword evidence="2" id="KW-0808">Transferase</keyword>
<evidence type="ECO:0000313" key="5">
    <source>
        <dbReference type="Proteomes" id="UP001230915"/>
    </source>
</evidence>
<gene>
    <name evidence="4" type="ORF">RBU60_08335</name>
</gene>
<dbReference type="SUPFAM" id="SSF56112">
    <property type="entry name" value="Protein kinase-like (PK-like)"/>
    <property type="match status" value="1"/>
</dbReference>
<dbReference type="Proteomes" id="UP001230915">
    <property type="component" value="Unassembled WGS sequence"/>
</dbReference>
<dbReference type="GO" id="GO:0016301">
    <property type="term" value="F:kinase activity"/>
    <property type="evidence" value="ECO:0007669"/>
    <property type="project" value="UniProtKB-KW"/>
</dbReference>
<evidence type="ECO:0000313" key="4">
    <source>
        <dbReference type="EMBL" id="MDQ7917579.1"/>
    </source>
</evidence>
<dbReference type="PROSITE" id="PS50011">
    <property type="entry name" value="PROTEIN_KINASE_DOM"/>
    <property type="match status" value="1"/>
</dbReference>
<dbReference type="InterPro" id="IPR011009">
    <property type="entry name" value="Kinase-like_dom_sf"/>
</dbReference>
<sequence length="283" mass="32946">MLTVSLKNHIEDKYSIVINLITPLSGGNINEVYLLKTNQKNYVVKVNEVNAFPAMFKKEVNGLEALRKTQTIDIPKVVGFGNFEQYTYLLLEYKKPGKVSLQFWESFGQQLAALHQNSQEHFGFEENNYYGSLQQYNKEEDTASAFFIQQRLMPQFQLACENGYEFAQLDTFYKKIEQLIPEEKPSLIHGDLWSGNYLINAQDQPCLIDPGVSYAPREMDLAMMRLFGGFEHRLFLAYDKAFPLEEDWEERLQLWQLYYILGHVNLFGGNYYTSAKAIIKRYS</sequence>
<dbReference type="PANTHER" id="PTHR12149:SF8">
    <property type="entry name" value="PROTEIN-RIBULOSAMINE 3-KINASE"/>
    <property type="match status" value="1"/>
</dbReference>
<comment type="caution">
    <text evidence="4">The sequence shown here is derived from an EMBL/GenBank/DDBJ whole genome shotgun (WGS) entry which is preliminary data.</text>
</comment>
<keyword evidence="2 4" id="KW-0418">Kinase</keyword>
<dbReference type="EMBL" id="JAVHUL010000018">
    <property type="protein sequence ID" value="MDQ7917579.1"/>
    <property type="molecule type" value="Genomic_DNA"/>
</dbReference>
<dbReference type="Gene3D" id="3.90.1200.10">
    <property type="match status" value="1"/>
</dbReference>
<evidence type="ECO:0000259" key="3">
    <source>
        <dbReference type="PROSITE" id="PS50011"/>
    </source>
</evidence>
<reference evidence="4 5" key="1">
    <citation type="submission" date="2023-08" db="EMBL/GenBank/DDBJ databases">
        <title>Mesonia sp. MT50, isolated from deep-sea sediment of the Mariana Trench.</title>
        <authorList>
            <person name="Fu H."/>
        </authorList>
    </citation>
    <scope>NUCLEOTIDE SEQUENCE [LARGE SCALE GENOMIC DNA]</scope>
    <source>
        <strain evidence="4 5">MT50</strain>
    </source>
</reference>
<dbReference type="InterPro" id="IPR000719">
    <property type="entry name" value="Prot_kinase_dom"/>
</dbReference>
<evidence type="ECO:0000256" key="2">
    <source>
        <dbReference type="PIRNR" id="PIRNR006221"/>
    </source>
</evidence>
<dbReference type="RefSeq" id="WP_308864363.1">
    <property type="nucleotide sequence ID" value="NZ_JAVHUL010000018.1"/>
</dbReference>
<dbReference type="Pfam" id="PF03881">
    <property type="entry name" value="Fructosamin_kin"/>
    <property type="match status" value="1"/>
</dbReference>
<accession>A0ABU1A1R9</accession>
<keyword evidence="5" id="KW-1185">Reference proteome</keyword>
<dbReference type="PIRSF" id="PIRSF006221">
    <property type="entry name" value="Ketosamine-3-kinase"/>
    <property type="match status" value="1"/>
</dbReference>